<sequence>MAFTTPIPWQKVRDQVVQCKPTFVGASSYLYDLAPRSLPLASTCFHEFLSLSLGFPATINRASYSYKNNYINPASRPVILAIACCLRLSNLNPDSVVKSIGGSDGEEHIYLPPPLAHKIL</sequence>
<gene>
    <name evidence="1" type="primary">BQ5605_C001g00542</name>
    <name evidence="1" type="ORF">BQ5605_C001G00542</name>
</gene>
<proteinExistence type="predicted"/>
<dbReference type="AlphaFoldDB" id="A0A2X0MR27"/>
<evidence type="ECO:0000313" key="1">
    <source>
        <dbReference type="EMBL" id="SGY47557.1"/>
    </source>
</evidence>
<accession>A0A2X0MR27</accession>
<reference evidence="1 2" key="1">
    <citation type="submission" date="2016-11" db="EMBL/GenBank/DDBJ databases">
        <authorList>
            <person name="Jaros S."/>
            <person name="Januszkiewicz K."/>
            <person name="Wedrychowicz H."/>
        </authorList>
    </citation>
    <scope>NUCLEOTIDE SEQUENCE [LARGE SCALE GENOMIC DNA]</scope>
</reference>
<protein>
    <submittedName>
        <fullName evidence="1">BQ5605_C001g00542 protein</fullName>
    </submittedName>
</protein>
<keyword evidence="2" id="KW-1185">Reference proteome</keyword>
<dbReference type="EMBL" id="FQNC01000043">
    <property type="protein sequence ID" value="SGY47557.1"/>
    <property type="molecule type" value="Genomic_DNA"/>
</dbReference>
<dbReference type="Proteomes" id="UP000249464">
    <property type="component" value="Unassembled WGS sequence"/>
</dbReference>
<organism evidence="1 2">
    <name type="scientific">Microbotryum silenes-dioicae</name>
    <dbReference type="NCBI Taxonomy" id="796604"/>
    <lineage>
        <taxon>Eukaryota</taxon>
        <taxon>Fungi</taxon>
        <taxon>Dikarya</taxon>
        <taxon>Basidiomycota</taxon>
        <taxon>Pucciniomycotina</taxon>
        <taxon>Microbotryomycetes</taxon>
        <taxon>Microbotryales</taxon>
        <taxon>Microbotryaceae</taxon>
        <taxon>Microbotryum</taxon>
    </lineage>
</organism>
<name>A0A2X0MR27_9BASI</name>
<evidence type="ECO:0000313" key="2">
    <source>
        <dbReference type="Proteomes" id="UP000249464"/>
    </source>
</evidence>